<comment type="caution">
    <text evidence="1">The sequence shown here is derived from an EMBL/GenBank/DDBJ whole genome shotgun (WGS) entry which is preliminary data.</text>
</comment>
<evidence type="ECO:0000313" key="1">
    <source>
        <dbReference type="EMBL" id="SOY47891.1"/>
    </source>
</evidence>
<gene>
    <name evidence="1" type="ORF">CBM2589_B200225</name>
</gene>
<name>A0A375BMG2_9BURK</name>
<sequence>MRPRRGRHRALGARAFRAGPVQGHGRLARGLITCHPKGIRAVARRVRPNSLKLRFLCSQLRVGMPVPGPVVSHSLRGMEGLRKCRDRKGLRLACATLEETVDE</sequence>
<organism evidence="1">
    <name type="scientific">Cupriavidus taiwanensis</name>
    <dbReference type="NCBI Taxonomy" id="164546"/>
    <lineage>
        <taxon>Bacteria</taxon>
        <taxon>Pseudomonadati</taxon>
        <taxon>Pseudomonadota</taxon>
        <taxon>Betaproteobacteria</taxon>
        <taxon>Burkholderiales</taxon>
        <taxon>Burkholderiaceae</taxon>
        <taxon>Cupriavidus</taxon>
    </lineage>
</organism>
<reference evidence="1" key="1">
    <citation type="submission" date="2018-01" db="EMBL/GenBank/DDBJ databases">
        <authorList>
            <person name="Clerissi C."/>
        </authorList>
    </citation>
    <scope>NUCLEOTIDE SEQUENCE</scope>
    <source>
        <strain evidence="1">Cupriavidus taiwanensis STM 3521</strain>
    </source>
</reference>
<proteinExistence type="predicted"/>
<accession>A0A375BMG2</accession>
<dbReference type="EMBL" id="OFSP01000013">
    <property type="protein sequence ID" value="SOY47891.1"/>
    <property type="molecule type" value="Genomic_DNA"/>
</dbReference>
<dbReference type="Proteomes" id="UP000256297">
    <property type="component" value="Chromosome CBM2589_b"/>
</dbReference>
<dbReference type="AlphaFoldDB" id="A0A375BMG2"/>
<protein>
    <submittedName>
        <fullName evidence="1">Uncharacterized protein</fullName>
    </submittedName>
</protein>